<dbReference type="AlphaFoldDB" id="A0A5C2RYK4"/>
<accession>A0A5C2RYK4</accession>
<reference evidence="1" key="1">
    <citation type="journal article" date="2018" name="Genome Biol. Evol.">
        <title>Genomics and development of Lentinus tigrinus, a white-rot wood-decaying mushroom with dimorphic fruiting bodies.</title>
        <authorList>
            <person name="Wu B."/>
            <person name="Xu Z."/>
            <person name="Knudson A."/>
            <person name="Carlson A."/>
            <person name="Chen N."/>
            <person name="Kovaka S."/>
            <person name="LaButti K."/>
            <person name="Lipzen A."/>
            <person name="Pennachio C."/>
            <person name="Riley R."/>
            <person name="Schakwitz W."/>
            <person name="Umezawa K."/>
            <person name="Ohm R.A."/>
            <person name="Grigoriev I.V."/>
            <person name="Nagy L.G."/>
            <person name="Gibbons J."/>
            <person name="Hibbett D."/>
        </authorList>
    </citation>
    <scope>NUCLEOTIDE SEQUENCE [LARGE SCALE GENOMIC DNA]</scope>
    <source>
        <strain evidence="1">ALCF2SS1-6</strain>
    </source>
</reference>
<dbReference type="OrthoDB" id="2765569at2759"/>
<evidence type="ECO:0000313" key="1">
    <source>
        <dbReference type="EMBL" id="RPD56099.1"/>
    </source>
</evidence>
<sequence length="243" mass="27236">MSSSSRSLLSIVAECRYIFTDQWAWSCVAAGTSLAQCYPYRRLDGDERAERPDVIGPDRDIFPVGSFAVDASLSRVLFRKSSEGWDRTDEPVTDRAIRMIELKVVEQHPYRNGDIPAVQPVILYARLSEAQAGNVKDPQLTAFDGLFVDPNKEKFMSRLRLPGNRSYDSKQRNLHRKGKPITRAELARLISDDVKAILESGPLPIDGKDATFNDIFLVDVHCVSVGSVQATLATRYYPPGRLF</sequence>
<evidence type="ECO:0000313" key="2">
    <source>
        <dbReference type="Proteomes" id="UP000313359"/>
    </source>
</evidence>
<dbReference type="EMBL" id="ML122290">
    <property type="protein sequence ID" value="RPD56099.1"/>
    <property type="molecule type" value="Genomic_DNA"/>
</dbReference>
<dbReference type="STRING" id="1328759.A0A5C2RYK4"/>
<name>A0A5C2RYK4_9APHY</name>
<protein>
    <submittedName>
        <fullName evidence="1">Uncharacterized protein</fullName>
    </submittedName>
</protein>
<keyword evidence="2" id="KW-1185">Reference proteome</keyword>
<gene>
    <name evidence="1" type="ORF">L227DRAFT_579072</name>
</gene>
<dbReference type="Proteomes" id="UP000313359">
    <property type="component" value="Unassembled WGS sequence"/>
</dbReference>
<proteinExistence type="predicted"/>
<organism evidence="1 2">
    <name type="scientific">Lentinus tigrinus ALCF2SS1-6</name>
    <dbReference type="NCBI Taxonomy" id="1328759"/>
    <lineage>
        <taxon>Eukaryota</taxon>
        <taxon>Fungi</taxon>
        <taxon>Dikarya</taxon>
        <taxon>Basidiomycota</taxon>
        <taxon>Agaricomycotina</taxon>
        <taxon>Agaricomycetes</taxon>
        <taxon>Polyporales</taxon>
        <taxon>Polyporaceae</taxon>
        <taxon>Lentinus</taxon>
    </lineage>
</organism>